<dbReference type="PANTHER" id="PTHR10869:SF246">
    <property type="entry name" value="TRANSMEMBRANE PROLYL 4-HYDROXYLASE"/>
    <property type="match status" value="1"/>
</dbReference>
<keyword evidence="9" id="KW-1185">Reference proteome</keyword>
<keyword evidence="6" id="KW-0408">Iron</keyword>
<evidence type="ECO:0000313" key="8">
    <source>
        <dbReference type="EMBL" id="MBV0932282.1"/>
    </source>
</evidence>
<keyword evidence="3" id="KW-0847">Vitamin C</keyword>
<evidence type="ECO:0000256" key="1">
    <source>
        <dbReference type="ARBA" id="ARBA00001961"/>
    </source>
</evidence>
<gene>
    <name evidence="8" type="ORF">KTN04_02885</name>
</gene>
<evidence type="ECO:0000256" key="2">
    <source>
        <dbReference type="ARBA" id="ARBA00022723"/>
    </source>
</evidence>
<reference evidence="8 9" key="1">
    <citation type="submission" date="2021-06" db="EMBL/GenBank/DDBJ databases">
        <title>Bacterium isolated from marine sediment.</title>
        <authorList>
            <person name="Zhu K.-L."/>
            <person name="Du Z.-J."/>
            <person name="Liang Q.-Y."/>
        </authorList>
    </citation>
    <scope>NUCLEOTIDE SEQUENCE [LARGE SCALE GENOMIC DNA]</scope>
    <source>
        <strain evidence="8 9">A346</strain>
    </source>
</reference>
<name>A0ABS6M934_9GAMM</name>
<evidence type="ECO:0000256" key="4">
    <source>
        <dbReference type="ARBA" id="ARBA00022964"/>
    </source>
</evidence>
<comment type="caution">
    <text evidence="8">The sequence shown here is derived from an EMBL/GenBank/DDBJ whole genome shotgun (WGS) entry which is preliminary data.</text>
</comment>
<dbReference type="Pfam" id="PF13640">
    <property type="entry name" value="2OG-FeII_Oxy_3"/>
    <property type="match status" value="1"/>
</dbReference>
<evidence type="ECO:0000256" key="6">
    <source>
        <dbReference type="ARBA" id="ARBA00023004"/>
    </source>
</evidence>
<evidence type="ECO:0000256" key="5">
    <source>
        <dbReference type="ARBA" id="ARBA00023002"/>
    </source>
</evidence>
<dbReference type="SMART" id="SM00702">
    <property type="entry name" value="P4Hc"/>
    <property type="match status" value="1"/>
</dbReference>
<feature type="domain" description="Fe2OG dioxygenase" evidence="7">
    <location>
        <begin position="89"/>
        <end position="198"/>
    </location>
</feature>
<keyword evidence="4" id="KW-0223">Dioxygenase</keyword>
<dbReference type="EMBL" id="JAHQZT010000003">
    <property type="protein sequence ID" value="MBV0932282.1"/>
    <property type="molecule type" value="Genomic_DNA"/>
</dbReference>
<dbReference type="PANTHER" id="PTHR10869">
    <property type="entry name" value="PROLYL 4-HYDROXYLASE ALPHA SUBUNIT"/>
    <property type="match status" value="1"/>
</dbReference>
<dbReference type="Proteomes" id="UP000755551">
    <property type="component" value="Unassembled WGS sequence"/>
</dbReference>
<accession>A0ABS6M934</accession>
<organism evidence="8 9">
    <name type="scientific">Marinobacterium weihaiense</name>
    <dbReference type="NCBI Taxonomy" id="2851016"/>
    <lineage>
        <taxon>Bacteria</taxon>
        <taxon>Pseudomonadati</taxon>
        <taxon>Pseudomonadota</taxon>
        <taxon>Gammaproteobacteria</taxon>
        <taxon>Oceanospirillales</taxon>
        <taxon>Oceanospirillaceae</taxon>
        <taxon>Marinobacterium</taxon>
    </lineage>
</organism>
<keyword evidence="5" id="KW-0560">Oxidoreductase</keyword>
<dbReference type="InterPro" id="IPR045054">
    <property type="entry name" value="P4HA-like"/>
</dbReference>
<evidence type="ECO:0000313" key="9">
    <source>
        <dbReference type="Proteomes" id="UP000755551"/>
    </source>
</evidence>
<evidence type="ECO:0000256" key="3">
    <source>
        <dbReference type="ARBA" id="ARBA00022896"/>
    </source>
</evidence>
<dbReference type="InterPro" id="IPR005123">
    <property type="entry name" value="Oxoglu/Fe-dep_dioxygenase_dom"/>
</dbReference>
<comment type="cofactor">
    <cofactor evidence="1">
        <name>L-ascorbate</name>
        <dbReference type="ChEBI" id="CHEBI:38290"/>
    </cofactor>
</comment>
<proteinExistence type="predicted"/>
<sequence length="203" mass="22551">MSIEEQPFQRLHDAPHIITRDHALTVDECRHIIALAQPRMEQARVSADKAGIISQGRSGSNCWLKHNTDAVVEAVCQRISGWAGLPLSAAESLQVIHYDEGQEYAPHYDGWDATTERGRRCLQKGQRVLTALCYLNRVEAGGGTVFPKLGLEVEAQPGRLVLFANVIDNSLQRHPDSLHGGLPVLKGEKWACNLWFRVPCPLD</sequence>
<dbReference type="InterPro" id="IPR044862">
    <property type="entry name" value="Pro_4_hyd_alph_FE2OG_OXY"/>
</dbReference>
<evidence type="ECO:0000259" key="7">
    <source>
        <dbReference type="PROSITE" id="PS51471"/>
    </source>
</evidence>
<dbReference type="RefSeq" id="WP_217333711.1">
    <property type="nucleotide sequence ID" value="NZ_JAHQZT010000003.1"/>
</dbReference>
<dbReference type="PROSITE" id="PS51471">
    <property type="entry name" value="FE2OG_OXY"/>
    <property type="match status" value="1"/>
</dbReference>
<dbReference type="InterPro" id="IPR006620">
    <property type="entry name" value="Pro_4_hyd_alph"/>
</dbReference>
<protein>
    <submittedName>
        <fullName evidence="8">2OG-Fe(II) oxygenase</fullName>
    </submittedName>
</protein>
<keyword evidence="2" id="KW-0479">Metal-binding</keyword>